<organism evidence="1">
    <name type="scientific">Cacopsylla melanoneura</name>
    <dbReference type="NCBI Taxonomy" id="428564"/>
    <lineage>
        <taxon>Eukaryota</taxon>
        <taxon>Metazoa</taxon>
        <taxon>Ecdysozoa</taxon>
        <taxon>Arthropoda</taxon>
        <taxon>Hexapoda</taxon>
        <taxon>Insecta</taxon>
        <taxon>Pterygota</taxon>
        <taxon>Neoptera</taxon>
        <taxon>Paraneoptera</taxon>
        <taxon>Hemiptera</taxon>
        <taxon>Sternorrhyncha</taxon>
        <taxon>Psylloidea</taxon>
        <taxon>Psyllidae</taxon>
        <taxon>Psyllinae</taxon>
        <taxon>Cacopsylla</taxon>
    </lineage>
</organism>
<dbReference type="PANTHER" id="PTHR34095">
    <property type="entry name" value="39S RIBOSOMAL PROTEIN L55, MITOCHONDRIAL"/>
    <property type="match status" value="1"/>
</dbReference>
<dbReference type="InterPro" id="IPR018615">
    <property type="entry name" value="Ribosomal_mL55"/>
</dbReference>
<dbReference type="InterPro" id="IPR044884">
    <property type="entry name" value="Ribosomal_mL55_sf"/>
</dbReference>
<dbReference type="GO" id="GO:0003735">
    <property type="term" value="F:structural constituent of ribosome"/>
    <property type="evidence" value="ECO:0007669"/>
    <property type="project" value="InterPro"/>
</dbReference>
<evidence type="ECO:0000313" key="1">
    <source>
        <dbReference type="EMBL" id="CAG6708885.1"/>
    </source>
</evidence>
<dbReference type="EMBL" id="HBUF01205313">
    <property type="protein sequence ID" value="CAG6663483.1"/>
    <property type="molecule type" value="Transcribed_RNA"/>
</dbReference>
<keyword evidence="1" id="KW-0689">Ribosomal protein</keyword>
<dbReference type="PANTHER" id="PTHR34095:SF1">
    <property type="entry name" value="LARGE RIBOSOMAL SUBUNIT PROTEIN ML55"/>
    <property type="match status" value="1"/>
</dbReference>
<dbReference type="EMBL" id="HBUF01549271">
    <property type="protein sequence ID" value="CAG6758302.1"/>
    <property type="molecule type" value="Transcribed_RNA"/>
</dbReference>
<keyword evidence="1" id="KW-0687">Ribonucleoprotein</keyword>
<protein>
    <submittedName>
        <fullName evidence="1">39S ribosomal protein L55, mitochondrial</fullName>
    </submittedName>
</protein>
<proteinExistence type="predicted"/>
<dbReference type="GO" id="GO:0005762">
    <property type="term" value="C:mitochondrial large ribosomal subunit"/>
    <property type="evidence" value="ECO:0007669"/>
    <property type="project" value="InterPro"/>
</dbReference>
<name>A0A8D8UQ32_9HEMI</name>
<accession>A0A8D8UQ32</accession>
<dbReference type="GO" id="GO:0006412">
    <property type="term" value="P:translation"/>
    <property type="evidence" value="ECO:0007669"/>
    <property type="project" value="TreeGrafter"/>
</dbReference>
<dbReference type="Gene3D" id="6.20.130.20">
    <property type="entry name" value="Mitochondrial ribosomal protein L55"/>
    <property type="match status" value="1"/>
</dbReference>
<dbReference type="EMBL" id="HBUF01089995">
    <property type="protein sequence ID" value="CAG6635438.1"/>
    <property type="molecule type" value="Transcribed_RNA"/>
</dbReference>
<dbReference type="AlphaFoldDB" id="A0A8D8UQ32"/>
<dbReference type="Pfam" id="PF09776">
    <property type="entry name" value="Mitoc_L55"/>
    <property type="match status" value="1"/>
</dbReference>
<sequence length="104" mass="12211">MSFNIIVRRISSSTAAINKIHRSVYAHTYPTLLVFPDGSTINIRYFEPRSIITLPLDLSKLTEEERKLRLERRKPKSKIVIEEDLNDSFNPNKYIKYVKTSKKK</sequence>
<dbReference type="EMBL" id="HBUF01345448">
    <property type="protein sequence ID" value="CAG6708885.1"/>
    <property type="molecule type" value="Transcribed_RNA"/>
</dbReference>
<reference evidence="1" key="1">
    <citation type="submission" date="2021-05" db="EMBL/GenBank/DDBJ databases">
        <authorList>
            <person name="Alioto T."/>
            <person name="Alioto T."/>
            <person name="Gomez Garrido J."/>
        </authorList>
    </citation>
    <scope>NUCLEOTIDE SEQUENCE</scope>
</reference>